<dbReference type="RefSeq" id="XP_041408936.1">
    <property type="nucleotide sequence ID" value="XM_041553002.1"/>
</dbReference>
<evidence type="ECO:0000256" key="9">
    <source>
        <dbReference type="ARBA" id="ARBA00049010"/>
    </source>
</evidence>
<comment type="caution">
    <text evidence="12">The sequence shown here is derived from an EMBL/GenBank/DDBJ whole genome shotgun (WGS) entry which is preliminary data.</text>
</comment>
<comment type="catalytic activity">
    <reaction evidence="8">
        <text>a quinone + NADH + H(+) = a quinol + NAD(+)</text>
        <dbReference type="Rhea" id="RHEA:46160"/>
        <dbReference type="ChEBI" id="CHEBI:15378"/>
        <dbReference type="ChEBI" id="CHEBI:24646"/>
        <dbReference type="ChEBI" id="CHEBI:57540"/>
        <dbReference type="ChEBI" id="CHEBI:57945"/>
        <dbReference type="ChEBI" id="CHEBI:132124"/>
        <dbReference type="EC" id="1.6.5.9"/>
    </reaction>
</comment>
<dbReference type="GeneID" id="64860200"/>
<dbReference type="InterPro" id="IPR045024">
    <property type="entry name" value="NDH-2"/>
</dbReference>
<dbReference type="InterPro" id="IPR023753">
    <property type="entry name" value="FAD/NAD-binding_dom"/>
</dbReference>
<name>A0A8H2ZMH2_9SACH</name>
<protein>
    <recommendedName>
        <fullName evidence="2">NADH:ubiquinone reductase (non-electrogenic)</fullName>
        <ecNumber evidence="2">1.6.5.9</ecNumber>
    </recommendedName>
</protein>
<dbReference type="PRINTS" id="PR00368">
    <property type="entry name" value="FADPNR"/>
</dbReference>
<evidence type="ECO:0000259" key="10">
    <source>
        <dbReference type="Pfam" id="PF07992"/>
    </source>
</evidence>
<evidence type="ECO:0000313" key="12">
    <source>
        <dbReference type="EMBL" id="CAB4257092.1"/>
    </source>
</evidence>
<dbReference type="Gene3D" id="3.50.50.100">
    <property type="match status" value="1"/>
</dbReference>
<dbReference type="Pfam" id="PF22366">
    <property type="entry name" value="NDH2_C"/>
    <property type="match status" value="1"/>
</dbReference>
<feature type="domain" description="FAD/NAD(P)-binding" evidence="10">
    <location>
        <begin position="102"/>
        <end position="428"/>
    </location>
</feature>
<comment type="similarity">
    <text evidence="1">Belongs to the NADH dehydrogenase family.</text>
</comment>
<dbReference type="EMBL" id="CAEFZW010000013">
    <property type="protein sequence ID" value="CAB4257092.1"/>
    <property type="molecule type" value="Genomic_DNA"/>
</dbReference>
<dbReference type="InterPro" id="IPR054585">
    <property type="entry name" value="NDH2-like_C"/>
</dbReference>
<evidence type="ECO:0000256" key="2">
    <source>
        <dbReference type="ARBA" id="ARBA00012637"/>
    </source>
</evidence>
<keyword evidence="13" id="KW-1185">Reference proteome</keyword>
<organism evidence="12 13">
    <name type="scientific">Maudiozyma barnettii</name>
    <dbReference type="NCBI Taxonomy" id="61262"/>
    <lineage>
        <taxon>Eukaryota</taxon>
        <taxon>Fungi</taxon>
        <taxon>Dikarya</taxon>
        <taxon>Ascomycota</taxon>
        <taxon>Saccharomycotina</taxon>
        <taxon>Saccharomycetes</taxon>
        <taxon>Saccharomycetales</taxon>
        <taxon>Saccharomycetaceae</taxon>
        <taxon>Maudiozyma</taxon>
    </lineage>
</organism>
<keyword evidence="7" id="KW-0520">NAD</keyword>
<dbReference type="PANTHER" id="PTHR43706:SF47">
    <property type="entry name" value="EXTERNAL NADH-UBIQUINONE OXIDOREDUCTASE 1, MITOCHONDRIAL-RELATED"/>
    <property type="match status" value="1"/>
</dbReference>
<dbReference type="GO" id="GO:0005739">
    <property type="term" value="C:mitochondrion"/>
    <property type="evidence" value="ECO:0007669"/>
    <property type="project" value="UniProtKB-ARBA"/>
</dbReference>
<evidence type="ECO:0000256" key="6">
    <source>
        <dbReference type="ARBA" id="ARBA00023002"/>
    </source>
</evidence>
<keyword evidence="5" id="KW-0809">Transit peptide</keyword>
<comment type="catalytic activity">
    <reaction evidence="9">
        <text>a ubiquinone + NADH + H(+) = a ubiquinol + NAD(+)</text>
        <dbReference type="Rhea" id="RHEA:23152"/>
        <dbReference type="Rhea" id="RHEA-COMP:9565"/>
        <dbReference type="Rhea" id="RHEA-COMP:9566"/>
        <dbReference type="ChEBI" id="CHEBI:15378"/>
        <dbReference type="ChEBI" id="CHEBI:16389"/>
        <dbReference type="ChEBI" id="CHEBI:17976"/>
        <dbReference type="ChEBI" id="CHEBI:57540"/>
        <dbReference type="ChEBI" id="CHEBI:57945"/>
    </reaction>
</comment>
<dbReference type="AlphaFoldDB" id="A0A8H2ZMH2"/>
<dbReference type="Pfam" id="PF07992">
    <property type="entry name" value="Pyr_redox_2"/>
    <property type="match status" value="1"/>
</dbReference>
<keyword evidence="6" id="KW-0560">Oxidoreductase</keyword>
<evidence type="ECO:0000256" key="4">
    <source>
        <dbReference type="ARBA" id="ARBA00022827"/>
    </source>
</evidence>
<dbReference type="EC" id="1.6.5.9" evidence="2"/>
<reference evidence="12 13" key="1">
    <citation type="submission" date="2020-05" db="EMBL/GenBank/DDBJ databases">
        <authorList>
            <person name="Casaregola S."/>
            <person name="Devillers H."/>
            <person name="Grondin C."/>
        </authorList>
    </citation>
    <scope>NUCLEOTIDE SEQUENCE [LARGE SCALE GENOMIC DNA]</scope>
    <source>
        <strain evidence="12 13">CLIB 1767</strain>
    </source>
</reference>
<evidence type="ECO:0000259" key="11">
    <source>
        <dbReference type="Pfam" id="PF22366"/>
    </source>
</evidence>
<evidence type="ECO:0000256" key="1">
    <source>
        <dbReference type="ARBA" id="ARBA00005272"/>
    </source>
</evidence>
<dbReference type="GO" id="GO:0050136">
    <property type="term" value="F:NADH dehydrogenase (quinone) (non-electrogenic) activity"/>
    <property type="evidence" value="ECO:0007669"/>
    <property type="project" value="UniProtKB-EC"/>
</dbReference>
<keyword evidence="3" id="KW-0285">Flavoprotein</keyword>
<evidence type="ECO:0000256" key="5">
    <source>
        <dbReference type="ARBA" id="ARBA00022946"/>
    </source>
</evidence>
<evidence type="ECO:0000256" key="8">
    <source>
        <dbReference type="ARBA" id="ARBA00047599"/>
    </source>
</evidence>
<keyword evidence="4" id="KW-0274">FAD</keyword>
<dbReference type="InterPro" id="IPR036188">
    <property type="entry name" value="FAD/NAD-bd_sf"/>
</dbReference>
<feature type="domain" description="External alternative NADH-ubiquinone oxidoreductase-like C-terminal" evidence="11">
    <location>
        <begin position="480"/>
        <end position="545"/>
    </location>
</feature>
<dbReference type="Proteomes" id="UP000644660">
    <property type="component" value="Unassembled WGS sequence"/>
</dbReference>
<evidence type="ECO:0000313" key="13">
    <source>
        <dbReference type="Proteomes" id="UP000644660"/>
    </source>
</evidence>
<evidence type="ECO:0000256" key="3">
    <source>
        <dbReference type="ARBA" id="ARBA00022630"/>
    </source>
</evidence>
<sequence>MFSYRVGLSGCRNFKPLARISPLRNVYRGPIWSKQSRMKYSRQQQPIIKSSVASVSKKIFKYSMMALLGITGYFTYITYLELHPKRQLPQSTTFKDGSPRKRLVILGTGWGAVSLLKKLDTTEYNVVVVSPRNYFLFTPLLTSTPVGTIDLKSIMEPIRHILKRKKGEVVYLEANATDIDPKNKHIKIVDNYKETRTLNYDYLVMCVGAESTTFHIPGVRENAIFIKEAYDSTRMKEKIFNNLERAAFLDIDDPKRKHLLTFVVVGGGPTGVEMAAELQDYVNESLCKWMPEISKDIQVKLVEGLPNILNMFDKNLIEYTQDFIKKSKIDLKLNTFVKGVDSDIITVEVNKEKQEIPYGVLVWATGIQPRDITRNLAQILSDVQTDRRGLLINEKLQLLGAESSIFAIGDCTFHGGLAPTAQVAYQEGLYLANIFKQLHKLDQLDWKSQLSSISERQLNDIKKQQEYIVKNKMPNFKYVYKGTLAYIGSERAIAELKIAGKDYQLRGSPFAFLFWKIVYLSMCVSIRNTLMVSMDWCKFYFFGRNSI</sequence>
<evidence type="ECO:0000256" key="7">
    <source>
        <dbReference type="ARBA" id="ARBA00023027"/>
    </source>
</evidence>
<accession>A0A8H2ZMH2</accession>
<proteinExistence type="inferred from homology"/>
<dbReference type="SUPFAM" id="SSF51905">
    <property type="entry name" value="FAD/NAD(P)-binding domain"/>
    <property type="match status" value="2"/>
</dbReference>
<gene>
    <name evidence="12" type="ORF">KABA2_13S02794</name>
</gene>
<dbReference type="PANTHER" id="PTHR43706">
    <property type="entry name" value="NADH DEHYDROGENASE"/>
    <property type="match status" value="1"/>
</dbReference>